<dbReference type="EMBL" id="CP039345">
    <property type="protein sequence ID" value="QCD78685.1"/>
    <property type="molecule type" value="Genomic_DNA"/>
</dbReference>
<dbReference type="Proteomes" id="UP000501690">
    <property type="component" value="Linkage Group LG1"/>
</dbReference>
<organism evidence="1 2">
    <name type="scientific">Vigna unguiculata</name>
    <name type="common">Cowpea</name>
    <dbReference type="NCBI Taxonomy" id="3917"/>
    <lineage>
        <taxon>Eukaryota</taxon>
        <taxon>Viridiplantae</taxon>
        <taxon>Streptophyta</taxon>
        <taxon>Embryophyta</taxon>
        <taxon>Tracheophyta</taxon>
        <taxon>Spermatophyta</taxon>
        <taxon>Magnoliopsida</taxon>
        <taxon>eudicotyledons</taxon>
        <taxon>Gunneridae</taxon>
        <taxon>Pentapetalae</taxon>
        <taxon>rosids</taxon>
        <taxon>fabids</taxon>
        <taxon>Fabales</taxon>
        <taxon>Fabaceae</taxon>
        <taxon>Papilionoideae</taxon>
        <taxon>50 kb inversion clade</taxon>
        <taxon>NPAAA clade</taxon>
        <taxon>indigoferoid/millettioid clade</taxon>
        <taxon>Phaseoleae</taxon>
        <taxon>Vigna</taxon>
    </lineage>
</organism>
<keyword evidence="2" id="KW-1185">Reference proteome</keyword>
<accession>A0A4D6KQ15</accession>
<dbReference type="AlphaFoldDB" id="A0A4D6KQ15"/>
<evidence type="ECO:0000313" key="1">
    <source>
        <dbReference type="EMBL" id="QCD78685.1"/>
    </source>
</evidence>
<reference evidence="1 2" key="1">
    <citation type="submission" date="2019-04" db="EMBL/GenBank/DDBJ databases">
        <title>An improved genome assembly and genetic linkage map for asparagus bean, Vigna unguiculata ssp. sesquipedialis.</title>
        <authorList>
            <person name="Xia Q."/>
            <person name="Zhang R."/>
            <person name="Dong Y."/>
        </authorList>
    </citation>
    <scope>NUCLEOTIDE SEQUENCE [LARGE SCALE GENOMIC DNA]</scope>
    <source>
        <tissue evidence="1">Leaf</tissue>
    </source>
</reference>
<gene>
    <name evidence="1" type="ORF">DEO72_LG1g2321</name>
</gene>
<name>A0A4D6KQ15_VIGUN</name>
<sequence>MVMYWFSVGVVPREISKSVKENSKPVQFVILIQRLAAELKPPDDSALPNRELLERVRVAMRVFPPGGICSVDRSEALRTWRASMIP</sequence>
<proteinExistence type="predicted"/>
<protein>
    <submittedName>
        <fullName evidence="1">Uncharacterized protein</fullName>
    </submittedName>
</protein>
<evidence type="ECO:0000313" key="2">
    <source>
        <dbReference type="Proteomes" id="UP000501690"/>
    </source>
</evidence>